<reference evidence="3" key="1">
    <citation type="submission" date="2006-12" db="EMBL/GenBank/DDBJ databases">
        <title>Complete sequence of chromosome 1 of Verminephrobacter eiseniae EF01-2.</title>
        <authorList>
            <person name="Copeland A."/>
            <person name="Lucas S."/>
            <person name="Lapidus A."/>
            <person name="Barry K."/>
            <person name="Detter J.C."/>
            <person name="Glavina del Rio T."/>
            <person name="Dalin E."/>
            <person name="Tice H."/>
            <person name="Pitluck S."/>
            <person name="Chertkov O."/>
            <person name="Brettin T."/>
            <person name="Bruce D."/>
            <person name="Han C."/>
            <person name="Tapia R."/>
            <person name="Gilna P."/>
            <person name="Schmutz J."/>
            <person name="Larimer F."/>
            <person name="Land M."/>
            <person name="Hauser L."/>
            <person name="Kyrpides N."/>
            <person name="Kim E."/>
            <person name="Stahl D."/>
            <person name="Richardson P."/>
        </authorList>
    </citation>
    <scope>NUCLEOTIDE SEQUENCE [LARGE SCALE GENOMIC DNA]</scope>
    <source>
        <strain evidence="3">EF01-2</strain>
    </source>
</reference>
<sequence length="51" mass="5327">MNVLQIASDARMGVDIIAFVVAVGVWAIMRLSALGIIGRARSNLATLGTVD</sequence>
<dbReference type="AlphaFoldDB" id="A1WFT8"/>
<evidence type="ECO:0000256" key="1">
    <source>
        <dbReference type="SAM" id="Phobius"/>
    </source>
</evidence>
<keyword evidence="3" id="KW-1185">Reference proteome</keyword>
<keyword evidence="1" id="KW-0472">Membrane</keyword>
<dbReference type="EMBL" id="CP000542">
    <property type="protein sequence ID" value="ABM56495.1"/>
    <property type="molecule type" value="Genomic_DNA"/>
</dbReference>
<dbReference type="KEGG" id="vei:Veis_0713"/>
<accession>A1WFT8</accession>
<evidence type="ECO:0000313" key="3">
    <source>
        <dbReference type="Proteomes" id="UP000000374"/>
    </source>
</evidence>
<keyword evidence="1" id="KW-0812">Transmembrane</keyword>
<protein>
    <submittedName>
        <fullName evidence="2">Uncharacterized protein</fullName>
    </submittedName>
</protein>
<dbReference type="RefSeq" id="WP_011808509.1">
    <property type="nucleotide sequence ID" value="NC_008786.1"/>
</dbReference>
<keyword evidence="1" id="KW-1133">Transmembrane helix</keyword>
<dbReference type="Proteomes" id="UP000000374">
    <property type="component" value="Chromosome"/>
</dbReference>
<feature type="transmembrane region" description="Helical" evidence="1">
    <location>
        <begin position="16"/>
        <end position="37"/>
    </location>
</feature>
<name>A1WFT8_VEREI</name>
<gene>
    <name evidence="2" type="ordered locus">Veis_0713</name>
</gene>
<organism evidence="2 3">
    <name type="scientific">Verminephrobacter eiseniae (strain EF01-2)</name>
    <dbReference type="NCBI Taxonomy" id="391735"/>
    <lineage>
        <taxon>Bacteria</taxon>
        <taxon>Pseudomonadati</taxon>
        <taxon>Pseudomonadota</taxon>
        <taxon>Betaproteobacteria</taxon>
        <taxon>Burkholderiales</taxon>
        <taxon>Comamonadaceae</taxon>
        <taxon>Verminephrobacter</taxon>
    </lineage>
</organism>
<proteinExistence type="predicted"/>
<evidence type="ECO:0000313" key="2">
    <source>
        <dbReference type="EMBL" id="ABM56495.1"/>
    </source>
</evidence>
<dbReference type="STRING" id="391735.Veis_0713"/>
<dbReference type="HOGENOM" id="CLU_3105116_0_0_4"/>
<dbReference type="GeneID" id="76463605"/>